<keyword evidence="6" id="KW-0812">Transmembrane</keyword>
<dbReference type="PANTHER" id="PTHR13887:SF14">
    <property type="entry name" value="DISULFIDE BOND FORMATION PROTEIN D"/>
    <property type="match status" value="1"/>
</dbReference>
<dbReference type="EMBL" id="PEYT01000004">
    <property type="protein sequence ID" value="PIS23310.1"/>
    <property type="molecule type" value="Genomic_DNA"/>
</dbReference>
<organism evidence="8 9">
    <name type="scientific">candidate division WWE3 bacterium CG08_land_8_20_14_0_20_40_13</name>
    <dbReference type="NCBI Taxonomy" id="1975084"/>
    <lineage>
        <taxon>Bacteria</taxon>
        <taxon>Katanobacteria</taxon>
    </lineage>
</organism>
<dbReference type="AlphaFoldDB" id="A0A2H0XED4"/>
<dbReference type="InterPro" id="IPR012336">
    <property type="entry name" value="Thioredoxin-like_fold"/>
</dbReference>
<feature type="domain" description="Thioredoxin" evidence="7">
    <location>
        <begin position="42"/>
        <end position="263"/>
    </location>
</feature>
<comment type="caution">
    <text evidence="8">The sequence shown here is derived from an EMBL/GenBank/DDBJ whole genome shotgun (WGS) entry which is preliminary data.</text>
</comment>
<accession>A0A2H0XED4</accession>
<dbReference type="Proteomes" id="UP000230340">
    <property type="component" value="Unassembled WGS sequence"/>
</dbReference>
<keyword evidence="5" id="KW-0676">Redox-active center</keyword>
<proteinExistence type="inferred from homology"/>
<evidence type="ECO:0000313" key="8">
    <source>
        <dbReference type="EMBL" id="PIS23310.1"/>
    </source>
</evidence>
<evidence type="ECO:0000259" key="7">
    <source>
        <dbReference type="PROSITE" id="PS51352"/>
    </source>
</evidence>
<dbReference type="Pfam" id="PF13462">
    <property type="entry name" value="Thioredoxin_4"/>
    <property type="match status" value="1"/>
</dbReference>
<feature type="transmembrane region" description="Helical" evidence="6">
    <location>
        <begin position="17"/>
        <end position="36"/>
    </location>
</feature>
<comment type="similarity">
    <text evidence="1">Belongs to the thioredoxin family. DsbA subfamily.</text>
</comment>
<dbReference type="InterPro" id="IPR036249">
    <property type="entry name" value="Thioredoxin-like_sf"/>
</dbReference>
<dbReference type="PANTHER" id="PTHR13887">
    <property type="entry name" value="GLUTATHIONE S-TRANSFERASE KAPPA"/>
    <property type="match status" value="1"/>
</dbReference>
<evidence type="ECO:0000256" key="6">
    <source>
        <dbReference type="SAM" id="Phobius"/>
    </source>
</evidence>
<reference evidence="9" key="1">
    <citation type="submission" date="2017-09" db="EMBL/GenBank/DDBJ databases">
        <title>Depth-based differentiation of microbial function through sediment-hosted aquifers and enrichment of novel symbionts in the deep terrestrial subsurface.</title>
        <authorList>
            <person name="Probst A.J."/>
            <person name="Ladd B."/>
            <person name="Jarett J.K."/>
            <person name="Geller-Mcgrath D.E."/>
            <person name="Sieber C.M.K."/>
            <person name="Emerson J.B."/>
            <person name="Anantharaman K."/>
            <person name="Thomas B.C."/>
            <person name="Malmstrom R."/>
            <person name="Stieglmeier M."/>
            <person name="Klingl A."/>
            <person name="Woyke T."/>
            <person name="Ryan C.M."/>
            <person name="Banfield J.F."/>
        </authorList>
    </citation>
    <scope>NUCLEOTIDE SEQUENCE [LARGE SCALE GENOMIC DNA]</scope>
</reference>
<dbReference type="Gene3D" id="3.40.30.10">
    <property type="entry name" value="Glutaredoxin"/>
    <property type="match status" value="1"/>
</dbReference>
<evidence type="ECO:0000256" key="3">
    <source>
        <dbReference type="ARBA" id="ARBA00023002"/>
    </source>
</evidence>
<dbReference type="InterPro" id="IPR013766">
    <property type="entry name" value="Thioredoxin_domain"/>
</dbReference>
<evidence type="ECO:0000256" key="1">
    <source>
        <dbReference type="ARBA" id="ARBA00005791"/>
    </source>
</evidence>
<evidence type="ECO:0000256" key="4">
    <source>
        <dbReference type="ARBA" id="ARBA00023157"/>
    </source>
</evidence>
<evidence type="ECO:0000313" key="9">
    <source>
        <dbReference type="Proteomes" id="UP000230340"/>
    </source>
</evidence>
<sequence>MSDEQTTQTAQKSKANYLTPMAILLAGVLVAVGLVVKDNPQMLGVKFAKEVTAPTINNPTPTQPDNLEPQQPSIVEVSLGQSPVLGSKDAPVTIVEFADFECPFCKRHALETEPLLKTKYIDTGKVKLVFRNLPLPFHDPAATKEAEAALCVKAQLGDEGYFKFHGKLFENSAGNGQGITDEKLYALATQIGADSAKVKTCVENGDKKQEVLADKTEAGTYGAGGTPTSFIGKSSDTGKIQGEVVVGAQPLSVFEATIEKYLK</sequence>
<gene>
    <name evidence="8" type="ORF">COT49_00475</name>
</gene>
<dbReference type="SUPFAM" id="SSF52833">
    <property type="entry name" value="Thioredoxin-like"/>
    <property type="match status" value="1"/>
</dbReference>
<keyword evidence="3" id="KW-0560">Oxidoreductase</keyword>
<dbReference type="PROSITE" id="PS51352">
    <property type="entry name" value="THIOREDOXIN_2"/>
    <property type="match status" value="1"/>
</dbReference>
<name>A0A2H0XED4_UNCKA</name>
<protein>
    <recommendedName>
        <fullName evidence="7">Thioredoxin domain-containing protein</fullName>
    </recommendedName>
</protein>
<keyword evidence="6" id="KW-1133">Transmembrane helix</keyword>
<evidence type="ECO:0000256" key="5">
    <source>
        <dbReference type="ARBA" id="ARBA00023284"/>
    </source>
</evidence>
<evidence type="ECO:0000256" key="2">
    <source>
        <dbReference type="ARBA" id="ARBA00022729"/>
    </source>
</evidence>
<dbReference type="GO" id="GO:0016491">
    <property type="term" value="F:oxidoreductase activity"/>
    <property type="evidence" value="ECO:0007669"/>
    <property type="project" value="UniProtKB-KW"/>
</dbReference>
<keyword evidence="2" id="KW-0732">Signal</keyword>
<keyword evidence="4" id="KW-1015">Disulfide bond</keyword>
<keyword evidence="6" id="KW-0472">Membrane</keyword>